<dbReference type="GO" id="GO:0008270">
    <property type="term" value="F:zinc ion binding"/>
    <property type="evidence" value="ECO:0007669"/>
    <property type="project" value="TreeGrafter"/>
</dbReference>
<dbReference type="PANTHER" id="PTHR33202:SF7">
    <property type="entry name" value="FERRIC UPTAKE REGULATION PROTEIN"/>
    <property type="match status" value="1"/>
</dbReference>
<dbReference type="InterPro" id="IPR036390">
    <property type="entry name" value="WH_DNA-bd_sf"/>
</dbReference>
<dbReference type="Gene3D" id="3.30.1490.190">
    <property type="match status" value="1"/>
</dbReference>
<dbReference type="PANTHER" id="PTHR33202">
    <property type="entry name" value="ZINC UPTAKE REGULATION PROTEIN"/>
    <property type="match status" value="1"/>
</dbReference>
<evidence type="ECO:0000256" key="3">
    <source>
        <dbReference type="ARBA" id="ARBA00022833"/>
    </source>
</evidence>
<dbReference type="Proteomes" id="UP000008467">
    <property type="component" value="Chromosome"/>
</dbReference>
<feature type="binding site" evidence="7">
    <location>
        <position position="129"/>
    </location>
    <ligand>
        <name>Zn(2+)</name>
        <dbReference type="ChEBI" id="CHEBI:29105"/>
    </ligand>
</feature>
<reference evidence="9 10" key="1">
    <citation type="journal article" date="2011" name="J. Bacteriol.">
        <title>Complete genome sequence of the cellulose-degrading bacterium Cellulosilyticum lentocellum.</title>
        <authorList>
            <consortium name="US DOE Joint Genome Institute"/>
            <person name="Miller D.A."/>
            <person name="Suen G."/>
            <person name="Bruce D."/>
            <person name="Copeland A."/>
            <person name="Cheng J.F."/>
            <person name="Detter C."/>
            <person name="Goodwin L.A."/>
            <person name="Han C.S."/>
            <person name="Hauser L.J."/>
            <person name="Land M.L."/>
            <person name="Lapidus A."/>
            <person name="Lucas S."/>
            <person name="Meincke L."/>
            <person name="Pitluck S."/>
            <person name="Tapia R."/>
            <person name="Teshima H."/>
            <person name="Woyke T."/>
            <person name="Fox B.G."/>
            <person name="Angert E.R."/>
            <person name="Currie C.R."/>
        </authorList>
    </citation>
    <scope>NUCLEOTIDE SEQUENCE [LARGE SCALE GENOMIC DNA]</scope>
    <source>
        <strain evidence="10">ATCC 49066 / DSM 5427 / NCIMB 11756 / RHM5</strain>
    </source>
</reference>
<feature type="binding site" evidence="7">
    <location>
        <position position="89"/>
    </location>
    <ligand>
        <name>Zn(2+)</name>
        <dbReference type="ChEBI" id="CHEBI:29105"/>
    </ligand>
</feature>
<feature type="binding site" evidence="7">
    <location>
        <position position="92"/>
    </location>
    <ligand>
        <name>Zn(2+)</name>
        <dbReference type="ChEBI" id="CHEBI:29105"/>
    </ligand>
</feature>
<evidence type="ECO:0000256" key="2">
    <source>
        <dbReference type="ARBA" id="ARBA00022491"/>
    </source>
</evidence>
<dbReference type="Pfam" id="PF01475">
    <property type="entry name" value="FUR"/>
    <property type="match status" value="1"/>
</dbReference>
<dbReference type="GO" id="GO:0045892">
    <property type="term" value="P:negative regulation of DNA-templated transcription"/>
    <property type="evidence" value="ECO:0007669"/>
    <property type="project" value="TreeGrafter"/>
</dbReference>
<comment type="cofactor">
    <cofactor evidence="8">
        <name>Mn(2+)</name>
        <dbReference type="ChEBI" id="CHEBI:29035"/>
    </cofactor>
    <cofactor evidence="8">
        <name>Fe(2+)</name>
        <dbReference type="ChEBI" id="CHEBI:29033"/>
    </cofactor>
    <text evidence="8">Binds 1 Mn(2+) or Fe(2+) ion per subunit.</text>
</comment>
<dbReference type="AlphaFoldDB" id="F2JI67"/>
<evidence type="ECO:0000313" key="10">
    <source>
        <dbReference type="Proteomes" id="UP000008467"/>
    </source>
</evidence>
<dbReference type="InterPro" id="IPR036388">
    <property type="entry name" value="WH-like_DNA-bd_sf"/>
</dbReference>
<evidence type="ECO:0000256" key="4">
    <source>
        <dbReference type="ARBA" id="ARBA00023015"/>
    </source>
</evidence>
<dbReference type="STRING" id="642492.Clole_1369"/>
<dbReference type="Gene3D" id="1.10.10.10">
    <property type="entry name" value="Winged helix-like DNA-binding domain superfamily/Winged helix DNA-binding domain"/>
    <property type="match status" value="1"/>
</dbReference>
<evidence type="ECO:0000256" key="5">
    <source>
        <dbReference type="ARBA" id="ARBA00023125"/>
    </source>
</evidence>
<keyword evidence="10" id="KW-1185">Reference proteome</keyword>
<keyword evidence="8" id="KW-0408">Iron</keyword>
<organism evidence="9 10">
    <name type="scientific">Cellulosilyticum lentocellum (strain ATCC 49066 / DSM 5427 / NCIMB 11756 / RHM5)</name>
    <name type="common">Clostridium lentocellum</name>
    <dbReference type="NCBI Taxonomy" id="642492"/>
    <lineage>
        <taxon>Bacteria</taxon>
        <taxon>Bacillati</taxon>
        <taxon>Bacillota</taxon>
        <taxon>Clostridia</taxon>
        <taxon>Lachnospirales</taxon>
        <taxon>Cellulosilyticaceae</taxon>
        <taxon>Cellulosilyticum</taxon>
    </lineage>
</organism>
<dbReference type="InterPro" id="IPR043135">
    <property type="entry name" value="Fur_C"/>
</dbReference>
<keyword evidence="2" id="KW-0678">Repressor</keyword>
<keyword evidence="5" id="KW-0238">DNA-binding</keyword>
<evidence type="ECO:0000256" key="1">
    <source>
        <dbReference type="ARBA" id="ARBA00007957"/>
    </source>
</evidence>
<dbReference type="SUPFAM" id="SSF46785">
    <property type="entry name" value="Winged helix' DNA-binding domain"/>
    <property type="match status" value="1"/>
</dbReference>
<keyword evidence="6" id="KW-0804">Transcription</keyword>
<gene>
    <name evidence="9" type="ordered locus">Clole_1369</name>
</gene>
<feature type="binding site" evidence="8">
    <location>
        <position position="121"/>
    </location>
    <ligand>
        <name>Fe cation</name>
        <dbReference type="ChEBI" id="CHEBI:24875"/>
    </ligand>
</feature>
<dbReference type="CDD" id="cd07153">
    <property type="entry name" value="Fur_like"/>
    <property type="match status" value="1"/>
</dbReference>
<dbReference type="RefSeq" id="WP_013656394.1">
    <property type="nucleotide sequence ID" value="NC_015275.1"/>
</dbReference>
<feature type="binding site" evidence="7">
    <location>
        <position position="132"/>
    </location>
    <ligand>
        <name>Zn(2+)</name>
        <dbReference type="ChEBI" id="CHEBI:29105"/>
    </ligand>
</feature>
<feature type="binding site" evidence="8">
    <location>
        <position position="104"/>
    </location>
    <ligand>
        <name>Fe cation</name>
        <dbReference type="ChEBI" id="CHEBI:24875"/>
    </ligand>
</feature>
<proteinExistence type="inferred from homology"/>
<evidence type="ECO:0000256" key="8">
    <source>
        <dbReference type="PIRSR" id="PIRSR602481-2"/>
    </source>
</evidence>
<dbReference type="HOGENOM" id="CLU_096072_5_1_9"/>
<sequence length="140" mass="15645">MKQELLASLGIKVTKQRKVIVAILEKSKEPITAEEIYSCIDVQEGINFSTVYRTLNTLAEKGAVTKTGEPGGKIYFQLKEHHHAHELECLACHKHIMIDECPVESFSRTLNKETGFVVTEHHLQLKGLCAECASHSDKSV</sequence>
<name>F2JI67_CELLD</name>
<dbReference type="EMBL" id="CP002582">
    <property type="protein sequence ID" value="ADZ83095.1"/>
    <property type="molecule type" value="Genomic_DNA"/>
</dbReference>
<dbReference type="GO" id="GO:0000976">
    <property type="term" value="F:transcription cis-regulatory region binding"/>
    <property type="evidence" value="ECO:0007669"/>
    <property type="project" value="TreeGrafter"/>
</dbReference>
<comment type="similarity">
    <text evidence="1">Belongs to the Fur family.</text>
</comment>
<dbReference type="eggNOG" id="COG0735">
    <property type="taxonomic scope" value="Bacteria"/>
</dbReference>
<keyword evidence="4" id="KW-0805">Transcription regulation</keyword>
<feature type="binding site" evidence="8">
    <location>
        <position position="82"/>
    </location>
    <ligand>
        <name>Fe cation</name>
        <dbReference type="ChEBI" id="CHEBI:24875"/>
    </ligand>
</feature>
<dbReference type="GO" id="GO:0003700">
    <property type="term" value="F:DNA-binding transcription factor activity"/>
    <property type="evidence" value="ECO:0007669"/>
    <property type="project" value="InterPro"/>
</dbReference>
<dbReference type="InterPro" id="IPR002481">
    <property type="entry name" value="FUR"/>
</dbReference>
<protein>
    <submittedName>
        <fullName evidence="9">Ferric uptake regulator, Fur family</fullName>
    </submittedName>
</protein>
<dbReference type="KEGG" id="cle:Clole_1369"/>
<comment type="cofactor">
    <cofactor evidence="7">
        <name>Zn(2+)</name>
        <dbReference type="ChEBI" id="CHEBI:29105"/>
    </cofactor>
    <text evidence="7">Binds 1 zinc ion per subunit.</text>
</comment>
<evidence type="ECO:0000256" key="6">
    <source>
        <dbReference type="ARBA" id="ARBA00023163"/>
    </source>
</evidence>
<keyword evidence="7" id="KW-0479">Metal-binding</keyword>
<evidence type="ECO:0000256" key="7">
    <source>
        <dbReference type="PIRSR" id="PIRSR602481-1"/>
    </source>
</evidence>
<dbReference type="GO" id="GO:1900376">
    <property type="term" value="P:regulation of secondary metabolite biosynthetic process"/>
    <property type="evidence" value="ECO:0007669"/>
    <property type="project" value="TreeGrafter"/>
</dbReference>
<evidence type="ECO:0000313" key="9">
    <source>
        <dbReference type="EMBL" id="ADZ83095.1"/>
    </source>
</evidence>
<accession>F2JI67</accession>
<keyword evidence="3 7" id="KW-0862">Zinc</keyword>